<evidence type="ECO:0000313" key="5">
    <source>
        <dbReference type="EMBL" id="TKJ39969.1"/>
    </source>
</evidence>
<proteinExistence type="inferred from homology"/>
<dbReference type="InterPro" id="IPR037257">
    <property type="entry name" value="T2SS_E_N_sf"/>
</dbReference>
<dbReference type="EMBL" id="NJBN01000006">
    <property type="protein sequence ID" value="TKJ39969.1"/>
    <property type="molecule type" value="Genomic_DNA"/>
</dbReference>
<accession>A0A532UYL4</accession>
<dbReference type="SUPFAM" id="SSF160246">
    <property type="entry name" value="EspE N-terminal domain-like"/>
    <property type="match status" value="1"/>
</dbReference>
<dbReference type="Gene3D" id="3.30.300.160">
    <property type="entry name" value="Type II secretion system, protein E, N-terminal domain"/>
    <property type="match status" value="1"/>
</dbReference>
<sequence length="576" mass="64495">MFEDSTTAQYEKIGEILLNEGLINDKQLEKSLAEQKEKKGRLGRIMVGLGYIVEESIAFALSRQMGIPFLSNEKLLSAHESIVGLVPEPFAKEHNLIPVGADDNTLQVAMADPDDIVAVDSLQKLTGRQIDTVFASKNGIIAAIDQLYVRIRKEDEVTEVYGDLQFFTESDEDEEGLVDMSKVETGIEDAPIVKLCNMMFAESIKERSTDIHIEMQDYNVSVRYRIDGVLQEAMTPPKTAHPGIISRIKILSRLNIAEKRLPQDGRFTIRAPGKEVDVRVSILPAVNGEKAVLRLLDKTGFAMNLETLGFEPEMLRIFRRWIVQPYGMLIISGPTGSGKSTTLYASLKEIKSPDDNITTVEDPVEYHLDGVNQVQVKPNIGLTFSTALRHILRQDPDKLLIGEIRDEETADIAVKFSLTGHLVFTTLHANDAPSTITRLIDIGVPPYLVGSCLNLIMAQRLVRRICLKCKEPYEPTDEQLEALELNNERGRAIKYFSGKGCVHCRDTGYHGRIGIFEMLEMRQNIRRLVFDNANQEDIREAALKQGMVSLREAGIMKIEQGITTIQEVLRSTVTEV</sequence>
<dbReference type="GO" id="GO:0005886">
    <property type="term" value="C:plasma membrane"/>
    <property type="evidence" value="ECO:0007669"/>
    <property type="project" value="TreeGrafter"/>
</dbReference>
<keyword evidence="2" id="KW-0547">Nucleotide-binding</keyword>
<evidence type="ECO:0000313" key="6">
    <source>
        <dbReference type="Proteomes" id="UP000319619"/>
    </source>
</evidence>
<dbReference type="PANTHER" id="PTHR30258:SF2">
    <property type="entry name" value="COMG OPERON PROTEIN 1"/>
    <property type="match status" value="1"/>
</dbReference>
<dbReference type="InterPro" id="IPR007831">
    <property type="entry name" value="T2SS_GspE_N"/>
</dbReference>
<dbReference type="Gene3D" id="3.40.50.300">
    <property type="entry name" value="P-loop containing nucleotide triphosphate hydrolases"/>
    <property type="match status" value="1"/>
</dbReference>
<evidence type="ECO:0000259" key="4">
    <source>
        <dbReference type="PROSITE" id="PS00662"/>
    </source>
</evidence>
<dbReference type="Pfam" id="PF00437">
    <property type="entry name" value="T2SSE"/>
    <property type="match status" value="1"/>
</dbReference>
<dbReference type="GO" id="GO:0005524">
    <property type="term" value="F:ATP binding"/>
    <property type="evidence" value="ECO:0007669"/>
    <property type="project" value="UniProtKB-KW"/>
</dbReference>
<feature type="domain" description="Bacterial type II secretion system protein E" evidence="4">
    <location>
        <begin position="392"/>
        <end position="406"/>
    </location>
</feature>
<name>A0A532UYL4_UNCL8</name>
<dbReference type="AlphaFoldDB" id="A0A532UYL4"/>
<dbReference type="CDD" id="cd01129">
    <property type="entry name" value="PulE-GspE-like"/>
    <property type="match status" value="1"/>
</dbReference>
<evidence type="ECO:0000256" key="1">
    <source>
        <dbReference type="ARBA" id="ARBA00006611"/>
    </source>
</evidence>
<comment type="similarity">
    <text evidence="1">Belongs to the GSP E family.</text>
</comment>
<protein>
    <submittedName>
        <fullName evidence="5">Pilus assembly protein PilB</fullName>
    </submittedName>
</protein>
<gene>
    <name evidence="5" type="ORF">CEE37_09540</name>
</gene>
<dbReference type="GO" id="GO:0016887">
    <property type="term" value="F:ATP hydrolysis activity"/>
    <property type="evidence" value="ECO:0007669"/>
    <property type="project" value="TreeGrafter"/>
</dbReference>
<dbReference type="PROSITE" id="PS00662">
    <property type="entry name" value="T2SP_E"/>
    <property type="match status" value="1"/>
</dbReference>
<dbReference type="SUPFAM" id="SSF52540">
    <property type="entry name" value="P-loop containing nucleoside triphosphate hydrolases"/>
    <property type="match status" value="1"/>
</dbReference>
<reference evidence="5 6" key="1">
    <citation type="submission" date="2017-06" db="EMBL/GenBank/DDBJ databases">
        <title>Novel microbial phyla capable of carbon fixation and sulfur reduction in deep-sea sediments.</title>
        <authorList>
            <person name="Huang J."/>
            <person name="Baker B."/>
            <person name="Wang Y."/>
        </authorList>
    </citation>
    <scope>NUCLEOTIDE SEQUENCE [LARGE SCALE GENOMIC DNA]</scope>
    <source>
        <strain evidence="5">B3_LCP</strain>
    </source>
</reference>
<dbReference type="InterPro" id="IPR027417">
    <property type="entry name" value="P-loop_NTPase"/>
</dbReference>
<keyword evidence="3" id="KW-0067">ATP-binding</keyword>
<comment type="caution">
    <text evidence="5">The sequence shown here is derived from an EMBL/GenBank/DDBJ whole genome shotgun (WGS) entry which is preliminary data.</text>
</comment>
<dbReference type="FunFam" id="3.40.50.300:FF:000398">
    <property type="entry name" value="Type IV pilus assembly ATPase PilB"/>
    <property type="match status" value="1"/>
</dbReference>
<organism evidence="5 6">
    <name type="scientific">candidate division LCP-89 bacterium B3_LCP</name>
    <dbReference type="NCBI Taxonomy" id="2012998"/>
    <lineage>
        <taxon>Bacteria</taxon>
        <taxon>Pseudomonadati</taxon>
        <taxon>Bacteria division LCP-89</taxon>
    </lineage>
</organism>
<dbReference type="FunFam" id="3.30.450.90:FF:000001">
    <property type="entry name" value="Type II secretion system ATPase GspE"/>
    <property type="match status" value="1"/>
</dbReference>
<evidence type="ECO:0000256" key="3">
    <source>
        <dbReference type="ARBA" id="ARBA00022840"/>
    </source>
</evidence>
<dbReference type="Gene3D" id="3.30.450.90">
    <property type="match status" value="1"/>
</dbReference>
<dbReference type="Pfam" id="PF05157">
    <property type="entry name" value="MshEN"/>
    <property type="match status" value="1"/>
</dbReference>
<evidence type="ECO:0000256" key="2">
    <source>
        <dbReference type="ARBA" id="ARBA00022741"/>
    </source>
</evidence>
<dbReference type="Proteomes" id="UP000319619">
    <property type="component" value="Unassembled WGS sequence"/>
</dbReference>
<dbReference type="InterPro" id="IPR001482">
    <property type="entry name" value="T2SS/T4SS_dom"/>
</dbReference>
<dbReference type="PANTHER" id="PTHR30258">
    <property type="entry name" value="TYPE II SECRETION SYSTEM PROTEIN GSPE-RELATED"/>
    <property type="match status" value="1"/>
</dbReference>